<feature type="region of interest" description="Disordered" evidence="3">
    <location>
        <begin position="473"/>
        <end position="492"/>
    </location>
</feature>
<dbReference type="PROSITE" id="PS51294">
    <property type="entry name" value="HTH_MYB"/>
    <property type="match status" value="1"/>
</dbReference>
<feature type="compositionally biased region" description="Polar residues" evidence="3">
    <location>
        <begin position="231"/>
        <end position="249"/>
    </location>
</feature>
<feature type="domain" description="SANT" evidence="5">
    <location>
        <begin position="45"/>
        <end position="82"/>
    </location>
</feature>
<feature type="domain" description="HTH myb-type" evidence="6">
    <location>
        <begin position="49"/>
        <end position="84"/>
    </location>
</feature>
<feature type="region of interest" description="Disordered" evidence="3">
    <location>
        <begin position="365"/>
        <end position="389"/>
    </location>
</feature>
<feature type="region of interest" description="Disordered" evidence="3">
    <location>
        <begin position="517"/>
        <end position="536"/>
    </location>
</feature>
<dbReference type="SMART" id="SM01135">
    <property type="entry name" value="DIRP"/>
    <property type="match status" value="1"/>
</dbReference>
<evidence type="ECO:0000259" key="5">
    <source>
        <dbReference type="PROSITE" id="PS51293"/>
    </source>
</evidence>
<comment type="subcellular location">
    <subcellularLocation>
        <location evidence="1">Nucleus</location>
    </subcellularLocation>
</comment>
<dbReference type="PANTHER" id="PTHR21689:SF5">
    <property type="entry name" value="PROTEIN ALWAYS EARLY 1-RELATED"/>
    <property type="match status" value="1"/>
</dbReference>
<reference evidence="7" key="1">
    <citation type="journal article" date="2022" name="Int. J. Mol. Sci.">
        <title>Draft Genome of Tanacetum Coccineum: Genomic Comparison of Closely Related Tanacetum-Family Plants.</title>
        <authorList>
            <person name="Yamashiro T."/>
            <person name="Shiraishi A."/>
            <person name="Nakayama K."/>
            <person name="Satake H."/>
        </authorList>
    </citation>
    <scope>NUCLEOTIDE SEQUENCE</scope>
</reference>
<evidence type="ECO:0000256" key="1">
    <source>
        <dbReference type="ARBA" id="ARBA00004123"/>
    </source>
</evidence>
<accession>A0ABQ5AMB6</accession>
<keyword evidence="2" id="KW-0539">Nucleus</keyword>
<name>A0ABQ5AMB6_9ASTR</name>
<dbReference type="CDD" id="cd00167">
    <property type="entry name" value="SANT"/>
    <property type="match status" value="1"/>
</dbReference>
<dbReference type="Proteomes" id="UP001151760">
    <property type="component" value="Unassembled WGS sequence"/>
</dbReference>
<dbReference type="InterPro" id="IPR017930">
    <property type="entry name" value="Myb_dom"/>
</dbReference>
<protein>
    <submittedName>
        <fullName evidence="7">Protein ALWAYS EARLY 2 isoform X1</fullName>
    </submittedName>
</protein>
<dbReference type="InterPro" id="IPR010561">
    <property type="entry name" value="LIN-9/ALY1"/>
</dbReference>
<proteinExistence type="predicted"/>
<feature type="region of interest" description="Disordered" evidence="3">
    <location>
        <begin position="22"/>
        <end position="45"/>
    </location>
</feature>
<dbReference type="EMBL" id="BQNB010012337">
    <property type="protein sequence ID" value="GJT02283.1"/>
    <property type="molecule type" value="Genomic_DNA"/>
</dbReference>
<evidence type="ECO:0000256" key="3">
    <source>
        <dbReference type="SAM" id="MobiDB-lite"/>
    </source>
</evidence>
<reference evidence="7" key="2">
    <citation type="submission" date="2022-01" db="EMBL/GenBank/DDBJ databases">
        <authorList>
            <person name="Yamashiro T."/>
            <person name="Shiraishi A."/>
            <person name="Satake H."/>
            <person name="Nakayama K."/>
        </authorList>
    </citation>
    <scope>NUCLEOTIDE SEQUENCE</scope>
</reference>
<evidence type="ECO:0000259" key="4">
    <source>
        <dbReference type="PROSITE" id="PS50090"/>
    </source>
</evidence>
<dbReference type="Pfam" id="PF06584">
    <property type="entry name" value="DIRP"/>
    <property type="match status" value="1"/>
</dbReference>
<dbReference type="InterPro" id="IPR017884">
    <property type="entry name" value="SANT_dom"/>
</dbReference>
<dbReference type="Gene3D" id="1.20.58.1880">
    <property type="match status" value="1"/>
</dbReference>
<dbReference type="PANTHER" id="PTHR21689">
    <property type="entry name" value="LIN-9"/>
    <property type="match status" value="1"/>
</dbReference>
<keyword evidence="8" id="KW-1185">Reference proteome</keyword>
<evidence type="ECO:0000313" key="8">
    <source>
        <dbReference type="Proteomes" id="UP001151760"/>
    </source>
</evidence>
<evidence type="ECO:0000313" key="7">
    <source>
        <dbReference type="EMBL" id="GJT02283.1"/>
    </source>
</evidence>
<organism evidence="7 8">
    <name type="scientific">Tanacetum coccineum</name>
    <dbReference type="NCBI Taxonomy" id="301880"/>
    <lineage>
        <taxon>Eukaryota</taxon>
        <taxon>Viridiplantae</taxon>
        <taxon>Streptophyta</taxon>
        <taxon>Embryophyta</taxon>
        <taxon>Tracheophyta</taxon>
        <taxon>Spermatophyta</taxon>
        <taxon>Magnoliopsida</taxon>
        <taxon>eudicotyledons</taxon>
        <taxon>Gunneridae</taxon>
        <taxon>Pentapetalae</taxon>
        <taxon>asterids</taxon>
        <taxon>campanulids</taxon>
        <taxon>Asterales</taxon>
        <taxon>Asteraceae</taxon>
        <taxon>Asteroideae</taxon>
        <taxon>Anthemideae</taxon>
        <taxon>Anthemidinae</taxon>
        <taxon>Tanacetum</taxon>
    </lineage>
</organism>
<evidence type="ECO:0000259" key="6">
    <source>
        <dbReference type="PROSITE" id="PS51294"/>
    </source>
</evidence>
<dbReference type="InterPro" id="IPR033471">
    <property type="entry name" value="DIRP"/>
</dbReference>
<evidence type="ECO:0000256" key="2">
    <source>
        <dbReference type="ARBA" id="ARBA00023242"/>
    </source>
</evidence>
<dbReference type="InterPro" id="IPR001005">
    <property type="entry name" value="SANT/Myb"/>
</dbReference>
<dbReference type="Pfam" id="PF00249">
    <property type="entry name" value="Myb_DNA-binding"/>
    <property type="match status" value="1"/>
</dbReference>
<dbReference type="PROSITE" id="PS50090">
    <property type="entry name" value="MYB_LIKE"/>
    <property type="match status" value="1"/>
</dbReference>
<sequence length="1071" mass="119557">MAPTRKSRSTNRRYSDYVDISPSKILSPVPPSKSTGRQKRKLSDMLGSPWTDEEVERFYKAYRKYGKEWKKVAAMVRTRNAEMVEALYTMNRAYLSLPEGTASVVGFIAMVSDHYNALEGSDNDQEIKELPKTIHRAKKRNQGLLQKNGAEDHLQSRPVRSSERRLPQLKIRESDGCTVRKRTPRFPINHSSRRDTGGNYVSPLKTGQKREVDDVAHGAAMALTEALQRGGSPQLSQSPHRMKTTTPSKSRQKNTDTVRTKLHSNLIDEDGFEGSSGSLGADNVGAEEVYQKGRKYYGHKDDNEFDDGGEACSGTGEGLAVGSVSGNFDVEVANENIEQSSSLDETPGLDALQQLADLSLMIEDSPELRDDTPPTGQQRHKNKVSADKEKVPNEFPFRYGKSKPGRESKVDYKALSEGKLLDQSFSKSWKRKNKSSSYEALFKEEEKIANKAILSNDDNPPSKNCKSTRLVEYSSSNSNTSRTGADSAVSTALLPTSDGVDLPVKRRNKRKANPNRIANHGEMNLAKGNLKDQPNSKLESQEGAHYLKDKAFRHLSSSTVRRWSTYEWFYSAIDYPWFAKREFVEYLNHVGLGHIPRLTKVEWGVIRSSLGKPRRFSTNFLREEREKLYQYRDSVRKHYSELRSGTREGLPTDLARPLAVGQRVIALHPESREVHDGSVLTVDHDKCRIQFDRPELGVAFVKDVDCMPLNLLDNMPEALRRESGALFRFSMNPAELRFPQQATGSLILHTSNEHLEQSPAIALMNHRRGYNGSGAPDKAADSAISQHAAYAPLSASQIQARETDIRALSELTLALDKKEAILTELKAVNDGLISHKNETGTDMKVSESFKKEYAMVTAALLNLRQRNTHPSNPLPPYPKIQSSSSGIAGPISSVDNFSLNNQLPSNVVELVNNSRFEAHKLVHTAFQAMSKIKVEQNVRSTVAAVLSSLGVGKNPTEYGSSTIRPSEQFNGGAFKHKLNSTLDPLANNHASDSKLQHNETETTIPFELIVSCVATYHVIQMCTERQYPPSDVVQMLDSAFAKLHPLCPQNLPIFREIQMCMARVKTQILMS</sequence>
<feature type="domain" description="Myb-like" evidence="4">
    <location>
        <begin position="48"/>
        <end position="88"/>
    </location>
</feature>
<dbReference type="SUPFAM" id="SSF46689">
    <property type="entry name" value="Homeodomain-like"/>
    <property type="match status" value="1"/>
</dbReference>
<feature type="region of interest" description="Disordered" evidence="3">
    <location>
        <begin position="181"/>
        <end position="205"/>
    </location>
</feature>
<feature type="region of interest" description="Disordered" evidence="3">
    <location>
        <begin position="227"/>
        <end position="257"/>
    </location>
</feature>
<dbReference type="InterPro" id="IPR009057">
    <property type="entry name" value="Homeodomain-like_sf"/>
</dbReference>
<comment type="caution">
    <text evidence="7">The sequence shown here is derived from an EMBL/GenBank/DDBJ whole genome shotgun (WGS) entry which is preliminary data.</text>
</comment>
<dbReference type="SMART" id="SM00717">
    <property type="entry name" value="SANT"/>
    <property type="match status" value="1"/>
</dbReference>
<dbReference type="PROSITE" id="PS51293">
    <property type="entry name" value="SANT"/>
    <property type="match status" value="1"/>
</dbReference>
<gene>
    <name evidence="7" type="ORF">Tco_0823452</name>
</gene>